<sequence>MRQRDPMPTQLEYGIRRTACVRELEKRMYSGHSHHFTGPKSYYPDKVMNSSPPPKPPISLIEEGMEKLTLDDVKELTEFAVSFGKSVRQHTVRDKSEEDTGHLPYPVSFSLQQREPGSNFLTSTLRTVLQCDILFKAEEIVAVKHGRRREQWGFYLALLLKDLFIEYKTANELQFTEDIMDIMWLDNSETGDVLIPNSPYSIVDGVRVNVSSDDKGLKCYQLPQEEVDRIERMLKGGNDSGIESDDESVGKEAASEDEIDDHPRRVSCNTRSGRAATRLSLI</sequence>
<reference evidence="2" key="1">
    <citation type="journal article" date="2023" name="G3 (Bethesda)">
        <title>Whole genome assembly and annotation of the endangered Caribbean coral Acropora cervicornis.</title>
        <authorList>
            <person name="Selwyn J.D."/>
            <person name="Vollmer S.V."/>
        </authorList>
    </citation>
    <scope>NUCLEOTIDE SEQUENCE</scope>
    <source>
        <strain evidence="2">K2</strain>
    </source>
</reference>
<gene>
    <name evidence="2" type="ORF">P5673_031697</name>
</gene>
<evidence type="ECO:0000313" key="3">
    <source>
        <dbReference type="Proteomes" id="UP001249851"/>
    </source>
</evidence>
<accession>A0AAD9PSI1</accession>
<dbReference type="AlphaFoldDB" id="A0AAD9PSI1"/>
<keyword evidence="3" id="KW-1185">Reference proteome</keyword>
<proteinExistence type="predicted"/>
<feature type="region of interest" description="Disordered" evidence="1">
    <location>
        <begin position="236"/>
        <end position="282"/>
    </location>
</feature>
<comment type="caution">
    <text evidence="2">The sequence shown here is derived from an EMBL/GenBank/DDBJ whole genome shotgun (WGS) entry which is preliminary data.</text>
</comment>
<evidence type="ECO:0000256" key="1">
    <source>
        <dbReference type="SAM" id="MobiDB-lite"/>
    </source>
</evidence>
<dbReference type="EMBL" id="JARQWQ010000154">
    <property type="protein sequence ID" value="KAK2548169.1"/>
    <property type="molecule type" value="Genomic_DNA"/>
</dbReference>
<reference evidence="2" key="2">
    <citation type="journal article" date="2023" name="Science">
        <title>Genomic signatures of disease resistance in endangered staghorn corals.</title>
        <authorList>
            <person name="Vollmer S.V."/>
            <person name="Selwyn J.D."/>
            <person name="Despard B.A."/>
            <person name="Roesel C.L."/>
        </authorList>
    </citation>
    <scope>NUCLEOTIDE SEQUENCE</scope>
    <source>
        <strain evidence="2">K2</strain>
    </source>
</reference>
<protein>
    <submittedName>
        <fullName evidence="2">Uncharacterized protein</fullName>
    </submittedName>
</protein>
<name>A0AAD9PSI1_ACRCE</name>
<evidence type="ECO:0000313" key="2">
    <source>
        <dbReference type="EMBL" id="KAK2548169.1"/>
    </source>
</evidence>
<dbReference type="Proteomes" id="UP001249851">
    <property type="component" value="Unassembled WGS sequence"/>
</dbReference>
<organism evidence="2 3">
    <name type="scientific">Acropora cervicornis</name>
    <name type="common">Staghorn coral</name>
    <dbReference type="NCBI Taxonomy" id="6130"/>
    <lineage>
        <taxon>Eukaryota</taxon>
        <taxon>Metazoa</taxon>
        <taxon>Cnidaria</taxon>
        <taxon>Anthozoa</taxon>
        <taxon>Hexacorallia</taxon>
        <taxon>Scleractinia</taxon>
        <taxon>Astrocoeniina</taxon>
        <taxon>Acroporidae</taxon>
        <taxon>Acropora</taxon>
    </lineage>
</organism>